<accession>A0A6A6TVY7</accession>
<gene>
    <name evidence="2" type="ORF">BT63DRAFT_114550</name>
</gene>
<dbReference type="InterPro" id="IPR016181">
    <property type="entry name" value="Acyl_CoA_acyltransferase"/>
</dbReference>
<evidence type="ECO:0000256" key="1">
    <source>
        <dbReference type="SAM" id="MobiDB-lite"/>
    </source>
</evidence>
<reference evidence="2" key="1">
    <citation type="journal article" date="2020" name="Stud. Mycol.">
        <title>101 Dothideomycetes genomes: a test case for predicting lifestyles and emergence of pathogens.</title>
        <authorList>
            <person name="Haridas S."/>
            <person name="Albert R."/>
            <person name="Binder M."/>
            <person name="Bloem J."/>
            <person name="Labutti K."/>
            <person name="Salamov A."/>
            <person name="Andreopoulos B."/>
            <person name="Baker S."/>
            <person name="Barry K."/>
            <person name="Bills G."/>
            <person name="Bluhm B."/>
            <person name="Cannon C."/>
            <person name="Castanera R."/>
            <person name="Culley D."/>
            <person name="Daum C."/>
            <person name="Ezra D."/>
            <person name="Gonzalez J."/>
            <person name="Henrissat B."/>
            <person name="Kuo A."/>
            <person name="Liang C."/>
            <person name="Lipzen A."/>
            <person name="Lutzoni F."/>
            <person name="Magnuson J."/>
            <person name="Mondo S."/>
            <person name="Nolan M."/>
            <person name="Ohm R."/>
            <person name="Pangilinan J."/>
            <person name="Park H.-J."/>
            <person name="Ramirez L."/>
            <person name="Alfaro M."/>
            <person name="Sun H."/>
            <person name="Tritt A."/>
            <person name="Yoshinaga Y."/>
            <person name="Zwiers L.-H."/>
            <person name="Turgeon B."/>
            <person name="Goodwin S."/>
            <person name="Spatafora J."/>
            <person name="Crous P."/>
            <person name="Grigoriev I."/>
        </authorList>
    </citation>
    <scope>NUCLEOTIDE SEQUENCE</scope>
    <source>
        <strain evidence="2">CBS 115976</strain>
    </source>
</reference>
<sequence>MATEFTTCFRPTPEHKQALQNYNRSVPPNQQHGVPQEFIDIMTIREKVFVEEQGVPLENEMDDEDAHCWHFLIYVSVGAPKGQSAEVQRGFNAPSDTNSVLQTPVSSEPAPRRVSASDVQKRRARATSTATRAPAGTIRLIPPKYRDPNSRRKGSEAARTSSVSSSGAVIPHPTTDEPYVKLGRLAVLKEFRGMNLSKLITNVALQAARQNAHVMQPRVDTVEEESLRISGVKPLKPWNGLVYVHAQKDRTLDLWRKWGFKIDEQMGEWDEEGMMHVGMWKQLDIEQQ</sequence>
<dbReference type="SUPFAM" id="SSF55729">
    <property type="entry name" value="Acyl-CoA N-acyltransferases (Nat)"/>
    <property type="match status" value="2"/>
</dbReference>
<dbReference type="EMBL" id="MU004244">
    <property type="protein sequence ID" value="KAF2663910.1"/>
    <property type="molecule type" value="Genomic_DNA"/>
</dbReference>
<keyword evidence="3" id="KW-1185">Reference proteome</keyword>
<feature type="compositionally biased region" description="Low complexity" evidence="1">
    <location>
        <begin position="126"/>
        <end position="137"/>
    </location>
</feature>
<dbReference type="Gene3D" id="3.40.630.30">
    <property type="match status" value="1"/>
</dbReference>
<name>A0A6A6TVY7_9PEZI</name>
<proteinExistence type="predicted"/>
<dbReference type="UniPathway" id="UPA00113">
    <property type="reaction ID" value="UER00529"/>
</dbReference>
<organism evidence="2 3">
    <name type="scientific">Microthyrium microscopicum</name>
    <dbReference type="NCBI Taxonomy" id="703497"/>
    <lineage>
        <taxon>Eukaryota</taxon>
        <taxon>Fungi</taxon>
        <taxon>Dikarya</taxon>
        <taxon>Ascomycota</taxon>
        <taxon>Pezizomycotina</taxon>
        <taxon>Dothideomycetes</taxon>
        <taxon>Dothideomycetes incertae sedis</taxon>
        <taxon>Microthyriales</taxon>
        <taxon>Microthyriaceae</taxon>
        <taxon>Microthyrium</taxon>
    </lineage>
</organism>
<feature type="region of interest" description="Disordered" evidence="1">
    <location>
        <begin position="88"/>
        <end position="175"/>
    </location>
</feature>
<dbReference type="OrthoDB" id="329272at2759"/>
<dbReference type="AlphaFoldDB" id="A0A6A6TVY7"/>
<dbReference type="GO" id="GO:0006048">
    <property type="term" value="P:UDP-N-acetylglucosamine biosynthetic process"/>
    <property type="evidence" value="ECO:0007669"/>
    <property type="project" value="UniProtKB-UniPathway"/>
</dbReference>
<evidence type="ECO:0000313" key="3">
    <source>
        <dbReference type="Proteomes" id="UP000799302"/>
    </source>
</evidence>
<evidence type="ECO:0000313" key="2">
    <source>
        <dbReference type="EMBL" id="KAF2663910.1"/>
    </source>
</evidence>
<feature type="compositionally biased region" description="Polar residues" evidence="1">
    <location>
        <begin position="94"/>
        <end position="106"/>
    </location>
</feature>
<dbReference type="Proteomes" id="UP000799302">
    <property type="component" value="Unassembled WGS sequence"/>
</dbReference>
<feature type="compositionally biased region" description="Basic and acidic residues" evidence="1">
    <location>
        <begin position="144"/>
        <end position="156"/>
    </location>
</feature>
<protein>
    <submittedName>
        <fullName evidence="2">Uncharacterized protein</fullName>
    </submittedName>
</protein>